<dbReference type="Proteomes" id="UP000823775">
    <property type="component" value="Unassembled WGS sequence"/>
</dbReference>
<name>A0ABS8UWR0_DATST</name>
<feature type="non-terminal residue" evidence="1">
    <location>
        <position position="68"/>
    </location>
</feature>
<accession>A0ABS8UWR0</accession>
<evidence type="ECO:0000313" key="1">
    <source>
        <dbReference type="EMBL" id="MCD9639283.1"/>
    </source>
</evidence>
<organism evidence="1 2">
    <name type="scientific">Datura stramonium</name>
    <name type="common">Jimsonweed</name>
    <name type="synonym">Common thornapple</name>
    <dbReference type="NCBI Taxonomy" id="4076"/>
    <lineage>
        <taxon>Eukaryota</taxon>
        <taxon>Viridiplantae</taxon>
        <taxon>Streptophyta</taxon>
        <taxon>Embryophyta</taxon>
        <taxon>Tracheophyta</taxon>
        <taxon>Spermatophyta</taxon>
        <taxon>Magnoliopsida</taxon>
        <taxon>eudicotyledons</taxon>
        <taxon>Gunneridae</taxon>
        <taxon>Pentapetalae</taxon>
        <taxon>asterids</taxon>
        <taxon>lamiids</taxon>
        <taxon>Solanales</taxon>
        <taxon>Solanaceae</taxon>
        <taxon>Solanoideae</taxon>
        <taxon>Datureae</taxon>
        <taxon>Datura</taxon>
    </lineage>
</organism>
<sequence>KEARYAPKSWIDEGHLALEFPTIRDKLRELGVRYIFVEAEEWNLTFVREFYENWDTSFRESTKVKIRV</sequence>
<feature type="non-terminal residue" evidence="1">
    <location>
        <position position="1"/>
    </location>
</feature>
<comment type="caution">
    <text evidence="1">The sequence shown here is derived from an EMBL/GenBank/DDBJ whole genome shotgun (WGS) entry which is preliminary data.</text>
</comment>
<protein>
    <submittedName>
        <fullName evidence="1">Uncharacterized protein</fullName>
    </submittedName>
</protein>
<evidence type="ECO:0000313" key="2">
    <source>
        <dbReference type="Proteomes" id="UP000823775"/>
    </source>
</evidence>
<gene>
    <name evidence="1" type="ORF">HAX54_023708</name>
</gene>
<proteinExistence type="predicted"/>
<keyword evidence="2" id="KW-1185">Reference proteome</keyword>
<reference evidence="1 2" key="1">
    <citation type="journal article" date="2021" name="BMC Genomics">
        <title>Datura genome reveals duplications of psychoactive alkaloid biosynthetic genes and high mutation rate following tissue culture.</title>
        <authorList>
            <person name="Rajewski A."/>
            <person name="Carter-House D."/>
            <person name="Stajich J."/>
            <person name="Litt A."/>
        </authorList>
    </citation>
    <scope>NUCLEOTIDE SEQUENCE [LARGE SCALE GENOMIC DNA]</scope>
    <source>
        <strain evidence="1">AR-01</strain>
    </source>
</reference>
<dbReference type="EMBL" id="JACEIK010002880">
    <property type="protein sequence ID" value="MCD9639283.1"/>
    <property type="molecule type" value="Genomic_DNA"/>
</dbReference>